<dbReference type="InterPro" id="IPR000073">
    <property type="entry name" value="AB_hydrolase_1"/>
</dbReference>
<dbReference type="InterPro" id="IPR050471">
    <property type="entry name" value="AB_hydrolase"/>
</dbReference>
<dbReference type="PRINTS" id="PR00111">
    <property type="entry name" value="ABHYDROLASE"/>
</dbReference>
<protein>
    <recommendedName>
        <fullName evidence="1">AB hydrolase-1 domain-containing protein</fullName>
    </recommendedName>
</protein>
<reference evidence="2" key="1">
    <citation type="submission" date="2018-05" db="EMBL/GenBank/DDBJ databases">
        <authorList>
            <person name="Lanie J.A."/>
            <person name="Ng W.-L."/>
            <person name="Kazmierczak K.M."/>
            <person name="Andrzejewski T.M."/>
            <person name="Davidsen T.M."/>
            <person name="Wayne K.J."/>
            <person name="Tettelin H."/>
            <person name="Glass J.I."/>
            <person name="Rusch D."/>
            <person name="Podicherti R."/>
            <person name="Tsui H.-C.T."/>
            <person name="Winkler M.E."/>
        </authorList>
    </citation>
    <scope>NUCLEOTIDE SEQUENCE</scope>
</reference>
<dbReference type="GO" id="GO:0046503">
    <property type="term" value="P:glycerolipid catabolic process"/>
    <property type="evidence" value="ECO:0007669"/>
    <property type="project" value="TreeGrafter"/>
</dbReference>
<dbReference type="SUPFAM" id="SSF53474">
    <property type="entry name" value="alpha/beta-Hydrolases"/>
    <property type="match status" value="1"/>
</dbReference>
<evidence type="ECO:0000259" key="1">
    <source>
        <dbReference type="Pfam" id="PF00561"/>
    </source>
</evidence>
<dbReference type="GO" id="GO:0004806">
    <property type="term" value="F:triacylglycerol lipase activity"/>
    <property type="evidence" value="ECO:0007669"/>
    <property type="project" value="TreeGrafter"/>
</dbReference>
<dbReference type="Pfam" id="PF00561">
    <property type="entry name" value="Abhydrolase_1"/>
    <property type="match status" value="1"/>
</dbReference>
<dbReference type="EMBL" id="UINC01031076">
    <property type="protein sequence ID" value="SVB16544.1"/>
    <property type="molecule type" value="Genomic_DNA"/>
</dbReference>
<gene>
    <name evidence="2" type="ORF">METZ01_LOCUS169398</name>
</gene>
<sequence>MLPALEADRQVVSYDLPGHGVAPDPLVEPTLRAFADHTVTVMDDHGIDRAVLVGFSLGGMVNRRVGMDHPDRVAGLVVIASPHKRSPEAQRLVEERAAATARYGMAATIDVTLDRWFTPEFRDDQP</sequence>
<dbReference type="AlphaFoldDB" id="A0A382BSB3"/>
<feature type="non-terminal residue" evidence="2">
    <location>
        <position position="126"/>
    </location>
</feature>
<dbReference type="PANTHER" id="PTHR43433:SF5">
    <property type="entry name" value="AB HYDROLASE-1 DOMAIN-CONTAINING PROTEIN"/>
    <property type="match status" value="1"/>
</dbReference>
<dbReference type="InterPro" id="IPR029058">
    <property type="entry name" value="AB_hydrolase_fold"/>
</dbReference>
<evidence type="ECO:0000313" key="2">
    <source>
        <dbReference type="EMBL" id="SVB16544.1"/>
    </source>
</evidence>
<accession>A0A382BSB3</accession>
<proteinExistence type="predicted"/>
<organism evidence="2">
    <name type="scientific">marine metagenome</name>
    <dbReference type="NCBI Taxonomy" id="408172"/>
    <lineage>
        <taxon>unclassified sequences</taxon>
        <taxon>metagenomes</taxon>
        <taxon>ecological metagenomes</taxon>
    </lineage>
</organism>
<name>A0A382BSB3_9ZZZZ</name>
<feature type="domain" description="AB hydrolase-1" evidence="1">
    <location>
        <begin position="1"/>
        <end position="90"/>
    </location>
</feature>
<dbReference type="Gene3D" id="3.40.50.1820">
    <property type="entry name" value="alpha/beta hydrolase"/>
    <property type="match status" value="1"/>
</dbReference>
<dbReference type="PANTHER" id="PTHR43433">
    <property type="entry name" value="HYDROLASE, ALPHA/BETA FOLD FAMILY PROTEIN"/>
    <property type="match status" value="1"/>
</dbReference>